<dbReference type="SUPFAM" id="SSF51735">
    <property type="entry name" value="NAD(P)-binding Rossmann-fold domains"/>
    <property type="match status" value="3"/>
</dbReference>
<dbReference type="FunFam" id="3.40.50.720:FF:000209">
    <property type="entry name" value="Polyketide synthase Pks12"/>
    <property type="match status" value="1"/>
</dbReference>
<dbReference type="Proteomes" id="UP000249526">
    <property type="component" value="Unassembled WGS sequence"/>
</dbReference>
<evidence type="ECO:0000256" key="5">
    <source>
        <dbReference type="ARBA" id="ARBA00023268"/>
    </source>
</evidence>
<dbReference type="Gene3D" id="3.10.129.110">
    <property type="entry name" value="Polyketide synthase dehydratase"/>
    <property type="match status" value="1"/>
</dbReference>
<dbReference type="Gene3D" id="3.90.180.10">
    <property type="entry name" value="Medium-chain alcohol dehydrogenases, catalytic domain"/>
    <property type="match status" value="1"/>
</dbReference>
<dbReference type="InterPro" id="IPR050091">
    <property type="entry name" value="PKS_NRPS_Biosynth_Enz"/>
</dbReference>
<dbReference type="Pfam" id="PF00668">
    <property type="entry name" value="Condensation"/>
    <property type="match status" value="1"/>
</dbReference>
<feature type="compositionally biased region" description="Polar residues" evidence="8">
    <location>
        <begin position="2325"/>
        <end position="2336"/>
    </location>
</feature>
<dbReference type="SMART" id="SM00822">
    <property type="entry name" value="PKS_KR"/>
    <property type="match status" value="1"/>
</dbReference>
<dbReference type="GO" id="GO:0031177">
    <property type="term" value="F:phosphopantetheine binding"/>
    <property type="evidence" value="ECO:0007669"/>
    <property type="project" value="InterPro"/>
</dbReference>
<dbReference type="InterPro" id="IPR013154">
    <property type="entry name" value="ADH-like_N"/>
</dbReference>
<feature type="region of interest" description="Disordered" evidence="8">
    <location>
        <begin position="2310"/>
        <end position="2336"/>
    </location>
</feature>
<dbReference type="GO" id="GO:0044550">
    <property type="term" value="P:secondary metabolite biosynthetic process"/>
    <property type="evidence" value="ECO:0007669"/>
    <property type="project" value="TreeGrafter"/>
</dbReference>
<feature type="region of interest" description="N-terminal hotdog fold" evidence="7">
    <location>
        <begin position="923"/>
        <end position="1059"/>
    </location>
</feature>
<dbReference type="SUPFAM" id="SSF52151">
    <property type="entry name" value="FabD/lysophospholipase-like"/>
    <property type="match status" value="1"/>
</dbReference>
<dbReference type="GO" id="GO:0006633">
    <property type="term" value="P:fatty acid biosynthetic process"/>
    <property type="evidence" value="ECO:0007669"/>
    <property type="project" value="InterPro"/>
</dbReference>
<evidence type="ECO:0000256" key="7">
    <source>
        <dbReference type="PROSITE-ProRule" id="PRU01363"/>
    </source>
</evidence>
<proteinExistence type="inferred from homology"/>
<dbReference type="GO" id="GO:0016491">
    <property type="term" value="F:oxidoreductase activity"/>
    <property type="evidence" value="ECO:0007669"/>
    <property type="project" value="InterPro"/>
</dbReference>
<dbReference type="EMBL" id="KZ825054">
    <property type="protein sequence ID" value="RAH63547.1"/>
    <property type="molecule type" value="Genomic_DNA"/>
</dbReference>
<evidence type="ECO:0000259" key="11">
    <source>
        <dbReference type="PROSITE" id="PS52019"/>
    </source>
</evidence>
<dbReference type="Pfam" id="PF23114">
    <property type="entry name" value="NAD-bd_HRPKS_sdrA"/>
    <property type="match status" value="1"/>
</dbReference>
<dbReference type="Gene3D" id="1.10.1200.10">
    <property type="entry name" value="ACP-like"/>
    <property type="match status" value="1"/>
</dbReference>
<gene>
    <name evidence="12" type="ORF">BO85DRAFT_495488</name>
</gene>
<dbReference type="InterPro" id="IPR042104">
    <property type="entry name" value="PKS_dehydratase_sf"/>
</dbReference>
<dbReference type="InterPro" id="IPR020843">
    <property type="entry name" value="ER"/>
</dbReference>
<dbReference type="GO" id="GO:0004315">
    <property type="term" value="F:3-oxoacyl-[acyl-carrier-protein] synthase activity"/>
    <property type="evidence" value="ECO:0007669"/>
    <property type="project" value="InterPro"/>
</dbReference>
<dbReference type="FunFam" id="3.40.47.10:FF:000019">
    <property type="entry name" value="Polyketide synthase type I"/>
    <property type="match status" value="1"/>
</dbReference>
<dbReference type="InterPro" id="IPR020841">
    <property type="entry name" value="PKS_Beta-ketoAc_synthase_dom"/>
</dbReference>
<dbReference type="GO" id="GO:0004312">
    <property type="term" value="F:fatty acid synthase activity"/>
    <property type="evidence" value="ECO:0007669"/>
    <property type="project" value="TreeGrafter"/>
</dbReference>
<dbReference type="InterPro" id="IPR011032">
    <property type="entry name" value="GroES-like_sf"/>
</dbReference>
<dbReference type="InterPro" id="IPR014030">
    <property type="entry name" value="Ketoacyl_synth_N"/>
</dbReference>
<dbReference type="Pfam" id="PF00698">
    <property type="entry name" value="Acyl_transf_1"/>
    <property type="match status" value="1"/>
</dbReference>
<dbReference type="SUPFAM" id="SSF52777">
    <property type="entry name" value="CoA-dependent acyltransferases"/>
    <property type="match status" value="2"/>
</dbReference>
<evidence type="ECO:0000256" key="8">
    <source>
        <dbReference type="SAM" id="MobiDB-lite"/>
    </source>
</evidence>
<dbReference type="CDD" id="cd00833">
    <property type="entry name" value="PKS"/>
    <property type="match status" value="1"/>
</dbReference>
<dbReference type="InterPro" id="IPR014031">
    <property type="entry name" value="Ketoacyl_synth_C"/>
</dbReference>
<dbReference type="InterPro" id="IPR020807">
    <property type="entry name" value="PKS_DH"/>
</dbReference>
<dbReference type="Pfam" id="PF02801">
    <property type="entry name" value="Ketoacyl-synt_C"/>
    <property type="match status" value="1"/>
</dbReference>
<dbReference type="Gene3D" id="3.40.366.10">
    <property type="entry name" value="Malonyl-Coenzyme A Acyl Carrier Protein, domain 2"/>
    <property type="match status" value="1"/>
</dbReference>
<evidence type="ECO:0000256" key="6">
    <source>
        <dbReference type="ARBA" id="ARBA00029443"/>
    </source>
</evidence>
<dbReference type="InterPro" id="IPR036291">
    <property type="entry name" value="NAD(P)-bd_dom_sf"/>
</dbReference>
<dbReference type="InterPro" id="IPR020806">
    <property type="entry name" value="PKS_PP-bd"/>
</dbReference>
<dbReference type="InterPro" id="IPR056501">
    <property type="entry name" value="NAD-bd_HRPKS_sdrA"/>
</dbReference>
<dbReference type="InterPro" id="IPR016039">
    <property type="entry name" value="Thiolase-like"/>
</dbReference>
<keyword evidence="1" id="KW-0596">Phosphopantetheine</keyword>
<dbReference type="SMART" id="SM00827">
    <property type="entry name" value="PKS_AT"/>
    <property type="match status" value="1"/>
</dbReference>
<evidence type="ECO:0000256" key="2">
    <source>
        <dbReference type="ARBA" id="ARBA00022553"/>
    </source>
</evidence>
<evidence type="ECO:0000259" key="10">
    <source>
        <dbReference type="PROSITE" id="PS52004"/>
    </source>
</evidence>
<dbReference type="InterPro" id="IPR009081">
    <property type="entry name" value="PP-bd_ACP"/>
</dbReference>
<dbReference type="Gene3D" id="3.30.70.3290">
    <property type="match status" value="1"/>
</dbReference>
<name>A0A8G1VT28_9EURO</name>
<dbReference type="PROSITE" id="PS52019">
    <property type="entry name" value="PKS_MFAS_DH"/>
    <property type="match status" value="1"/>
</dbReference>
<evidence type="ECO:0000313" key="13">
    <source>
        <dbReference type="Proteomes" id="UP000249526"/>
    </source>
</evidence>
<dbReference type="PROSITE" id="PS00606">
    <property type="entry name" value="KS3_1"/>
    <property type="match status" value="1"/>
</dbReference>
<dbReference type="Gene3D" id="3.30.559.10">
    <property type="entry name" value="Chloramphenicol acetyltransferase-like domain"/>
    <property type="match status" value="1"/>
</dbReference>
<dbReference type="Pfam" id="PF13602">
    <property type="entry name" value="ADH_zinc_N_2"/>
    <property type="match status" value="1"/>
</dbReference>
<dbReference type="SMART" id="SM00825">
    <property type="entry name" value="PKS_KS"/>
    <property type="match status" value="1"/>
</dbReference>
<keyword evidence="3" id="KW-0436">Ligase</keyword>
<feature type="active site" description="Proton acceptor; for dehydratase activity" evidence="7">
    <location>
        <position position="955"/>
    </location>
</feature>
<dbReference type="Gene3D" id="3.40.50.720">
    <property type="entry name" value="NAD(P)-binding Rossmann-like Domain"/>
    <property type="match status" value="2"/>
</dbReference>
<feature type="domain" description="Carrier" evidence="9">
    <location>
        <begin position="2230"/>
        <end position="2307"/>
    </location>
</feature>
<dbReference type="PROSITE" id="PS52004">
    <property type="entry name" value="KS3_2"/>
    <property type="match status" value="1"/>
</dbReference>
<dbReference type="Pfam" id="PF14765">
    <property type="entry name" value="PS-DH"/>
    <property type="match status" value="1"/>
</dbReference>
<dbReference type="Gene3D" id="3.30.559.30">
    <property type="entry name" value="Nonribosomal peptide synthetase, condensation domain"/>
    <property type="match status" value="1"/>
</dbReference>
<dbReference type="InterPro" id="IPR001227">
    <property type="entry name" value="Ac_transferase_dom_sf"/>
</dbReference>
<keyword evidence="13" id="KW-1185">Reference proteome</keyword>
<dbReference type="InterPro" id="IPR014043">
    <property type="entry name" value="Acyl_transferase_dom"/>
</dbReference>
<dbReference type="Pfam" id="PF00550">
    <property type="entry name" value="PP-binding"/>
    <property type="match status" value="1"/>
</dbReference>
<feature type="active site" description="Proton donor; for dehydratase activity" evidence="7">
    <location>
        <position position="1144"/>
    </location>
</feature>
<dbReference type="InterPro" id="IPR057326">
    <property type="entry name" value="KR_dom"/>
</dbReference>
<evidence type="ECO:0000256" key="3">
    <source>
        <dbReference type="ARBA" id="ARBA00022598"/>
    </source>
</evidence>
<evidence type="ECO:0000259" key="9">
    <source>
        <dbReference type="PROSITE" id="PS50075"/>
    </source>
</evidence>
<dbReference type="PANTHER" id="PTHR43775">
    <property type="entry name" value="FATTY ACID SYNTHASE"/>
    <property type="match status" value="1"/>
</dbReference>
<evidence type="ECO:0000256" key="1">
    <source>
        <dbReference type="ARBA" id="ARBA00022450"/>
    </source>
</evidence>
<evidence type="ECO:0000313" key="12">
    <source>
        <dbReference type="EMBL" id="RAH63547.1"/>
    </source>
</evidence>
<dbReference type="InterPro" id="IPR001242">
    <property type="entry name" value="Condensation_dom"/>
</dbReference>
<dbReference type="InterPro" id="IPR049900">
    <property type="entry name" value="PKS_mFAS_DH"/>
</dbReference>
<dbReference type="Pfam" id="PF21089">
    <property type="entry name" value="PKS_DH_N"/>
    <property type="match status" value="1"/>
</dbReference>
<feature type="domain" description="Ketosynthase family 3 (KS3)" evidence="10">
    <location>
        <begin position="2"/>
        <end position="429"/>
    </location>
</feature>
<dbReference type="InterPro" id="IPR016035">
    <property type="entry name" value="Acyl_Trfase/lysoPLipase"/>
</dbReference>
<dbReference type="RefSeq" id="XP_025521469.1">
    <property type="nucleotide sequence ID" value="XM_025663930.1"/>
</dbReference>
<dbReference type="InterPro" id="IPR013968">
    <property type="entry name" value="PKS_KR"/>
</dbReference>
<dbReference type="SUPFAM" id="SSF53901">
    <property type="entry name" value="Thiolase-like"/>
    <property type="match status" value="1"/>
</dbReference>
<dbReference type="GeneID" id="37167332"/>
<dbReference type="Gene3D" id="3.40.47.10">
    <property type="match status" value="1"/>
</dbReference>
<dbReference type="InterPro" id="IPR016036">
    <property type="entry name" value="Malonyl_transacylase_ACP-bd"/>
</dbReference>
<dbReference type="SMART" id="SM00829">
    <property type="entry name" value="PKS_ER"/>
    <property type="match status" value="1"/>
</dbReference>
<dbReference type="InterPro" id="IPR018201">
    <property type="entry name" value="Ketoacyl_synth_AS"/>
</dbReference>
<feature type="domain" description="PKS/mFAS DH" evidence="11">
    <location>
        <begin position="923"/>
        <end position="1237"/>
    </location>
</feature>
<dbReference type="GO" id="GO:1901336">
    <property type="term" value="P:lactone biosynthetic process"/>
    <property type="evidence" value="ECO:0007669"/>
    <property type="project" value="UniProtKB-ARBA"/>
</dbReference>
<dbReference type="InterPro" id="IPR032821">
    <property type="entry name" value="PKS_assoc"/>
</dbReference>
<evidence type="ECO:0000256" key="4">
    <source>
        <dbReference type="ARBA" id="ARBA00022679"/>
    </source>
</evidence>
<dbReference type="InterPro" id="IPR049551">
    <property type="entry name" value="PKS_DH_C"/>
</dbReference>
<feature type="region of interest" description="C-terminal hotdog fold" evidence="7">
    <location>
        <begin position="1079"/>
        <end position="1237"/>
    </location>
</feature>
<comment type="similarity">
    <text evidence="6">In the C-terminal section; belongs to the NRP synthetase family.</text>
</comment>
<dbReference type="Pfam" id="PF08659">
    <property type="entry name" value="KR"/>
    <property type="match status" value="1"/>
</dbReference>
<dbReference type="CDD" id="cd05195">
    <property type="entry name" value="enoyl_red"/>
    <property type="match status" value="1"/>
</dbReference>
<keyword evidence="5" id="KW-0511">Multifunctional enzyme</keyword>
<dbReference type="InterPro" id="IPR023213">
    <property type="entry name" value="CAT-like_dom_sf"/>
</dbReference>
<dbReference type="SMART" id="SM00826">
    <property type="entry name" value="PKS_DH"/>
    <property type="match status" value="1"/>
</dbReference>
<dbReference type="SMART" id="SM00823">
    <property type="entry name" value="PKS_PP"/>
    <property type="match status" value="1"/>
</dbReference>
<dbReference type="InterPro" id="IPR049552">
    <property type="entry name" value="PKS_DH_N"/>
</dbReference>
<reference evidence="12 13" key="1">
    <citation type="submission" date="2018-02" db="EMBL/GenBank/DDBJ databases">
        <title>The genomes of Aspergillus section Nigri reveals drivers in fungal speciation.</title>
        <authorList>
            <consortium name="DOE Joint Genome Institute"/>
            <person name="Vesth T.C."/>
            <person name="Nybo J."/>
            <person name="Theobald S."/>
            <person name="Brandl J."/>
            <person name="Frisvad J.C."/>
            <person name="Nielsen K.F."/>
            <person name="Lyhne E.K."/>
            <person name="Kogle M.E."/>
            <person name="Kuo A."/>
            <person name="Riley R."/>
            <person name="Clum A."/>
            <person name="Nolan M."/>
            <person name="Lipzen A."/>
            <person name="Salamov A."/>
            <person name="Henrissat B."/>
            <person name="Wiebenga A."/>
            <person name="De vries R.P."/>
            <person name="Grigoriev I.V."/>
            <person name="Mortensen U.H."/>
            <person name="Andersen M.R."/>
            <person name="Baker S.E."/>
        </authorList>
    </citation>
    <scope>NUCLEOTIDE SEQUENCE [LARGE SCALE GENOMIC DNA]</scope>
    <source>
        <strain evidence="12 13">CBS 112811</strain>
    </source>
</reference>
<sequence>MDNPPVIVGVACRVAGANSPSKLWDNILQKKDLRREMPPERFNVDAFYHPDRLNNGTTNARHGYFLDQPLGHFDAEFFGISGKEAAAMDPQQRILLEVVYEALENAEIPLKDIRGTNTSVYCGTFANANDYNSLQAKDLENYPIYALTGTGNPILSNRISYLYDLRGPSMTIDTACSSSLVAFHLGSQSLLNGESSISIVAGTALQFAPNIYQTISDMGFLSDDGRCRCFDAQGGGYVRGDGVCAVILKRQRDAISTGNKIRAVMRGTAANHDGKTEGITLPSAEAQAALFRTAYRSAGIDPVDTQYFEAHGTGTRAGDPREARAIGEVFGTERRQEPIWVGSVKPNIGHLEGAAGLSGLIKTTLALEKGLIPPNMLFHDPNPVIKFEQWKIRVPTSETVWSTLNDMPRRASINSSGYGGSNAHVILEGYDNGRCDKEEGVDRLWPAEKRSYLLPITSHSPDAGARGLHAMIEYLNNKDTLRIADLAHTLTTKRTLHHWRTYCIGYDPQSVVEGLTAVRPTSRWVDASSPVKRVGFIFTGQGALSFDTGRDLIEQFPLFREVLEKCDAVLQSLRDGPSWTIREELLRSQDVSRLTESQFSQPISTAIQLALVCLLKAWGVTPTAVCGHSSGEIACAYAAGIISLEAAIVIAYYRGVYMSRGTQTGLSGAMMAVGMGQSSAMQEVHSFEGRLNIAAINGPTSVTISGDKDAIIELKESLDGRGVFTRLLKVEQAYHSHHMVPLAPGYQRAIEELPSFRTQSANCRMFSSVTGRVCHGDEMTASYWAQNMVSPVCFSDALTGIVLDDEDQQNVDVLLEIGPHPALKSPATETVSSLSLTLPYFGTLSRNQSAQKSLLEAIGQMFCLGYPAKLEAINQRQTVVDGSVVHQPATERLYDLPSYSWNHKDYWFTTRLVSEHVHRPWKHALLGAPVPGSMRNMPRYRNYIRLSELPWLKDHVIDSKVVFPAAAFVCMAIEGAVRIESERVNMKMIKVRDVSIKAALTLREDSEQGHEILTELYPATTSSRTTSDTWFEFVIISYDEANEGIEHCRGRISVDYGLPQPIKPTKTYPHLEDLLEQSDRYMTPSALYSRLEDLHSVYGPRFALIKNDVSTGDGFGVTTMSFDPKFQTPHELSQKTIIHPTFLDASFHVMFLVIEALLNRQMSQAFVSTFMGSLDISGMLVKTAGTSDVQHYNVYTFTELPSPRLAINDIIIAQPNGNIVIEARNIEATAVETRSAKASNRTLFFRQRWQPCFDFLSDKSMIPLGSREQDVNQLLDLFSFQYPMARILYITSEPNKVPAIVEESLWFKGTQRARFQELNIWVVGKADQQILTSFNKGSISSTEPTGRYDLVVVDANLDHFGNPKVSEFLNDSGAVMAKASFTGEGAMDQILTPQPWGIFRPVHATKHAIAPPEVSLVMPASYRRSERTAAVLQHLQLSQNINIASTMELQEVPKYGLVTSVVIVLAILDEPFDSTDNTWIGVRELLQTENIKVIWLVEGATMECENPDQAALLGLLRTARNENPDSFFVSLDVKDKSTADSIAERVIEVATYDKQEEEFAERNGQIYIPRVEEDVDLNRKLPHGVGTEPQLDRFGDYPALTLRIGQVGLLESLHFVENQDILSRSLSDDEVEIKVAASSLNFHDIAVATGIIQYYQMGDECAGFITQVGKSVDETEFKVGDRVVAFSPGMGAHGTVVRPPARFCHKVPSSVELTEVVSLPVILSTALYCLVDIARLQSGETVLIHAGAGGVGQVAIQIAQNIGARVFVTCSKPKRRFLRERYGLADSEIFSSRDDGFTAEILTATNGEGVDVVLNSLAGHLLQASWGCIKKFGRFIEIGKRDIHKNSGLNMEPFRRNATFAAVDMVLVFQERPSLGREILARGLDMFCRGIIKPPSELHTFSFGQVEKAFRMLQLGRKPGKVILIPKDDDTVLVKPTPYQQLPLFIPSKTYLLVGGLGGLGTALAEWMHLRGARKFAFLSRSGATTPEARKTVTWLQSKRASVDIYQGDIGILADVKSVVDRISHSLGGIFHVAVELHDAMIRSTSLTQIRKSLHTKCQGAKNLHEASIGLNLDYFVCFSSVSDICGNKGQGAYGAANAWIDAFMRWRRENGFVATAMNGGTVTTRGLVANNVTAKQSLERSKWDILTEKELMYLAEECVTLREPHPCPPGLDWHQIIVGVNVNDPDVFWADRSLFRNLYANRAYGKGLTTANNAKNIGSLIKTAGDKDTLNQVVLEAFLGKIASVLGVGVSSVLADNPLSHYGLDSIIAIEFRRWFTEVLEVDISMFDILAAKSIHSLVLKATSSMSTNLGHQGQGQRKHESTHTPSSINSNIPTSKGEIIRSLTQSKAQAPLSTYQMSLAKLIREDSNMSAVVNIRGMPSVEGLEGAFRILVHRHSALGTAIPKLGDINIQYHMAMGRFNLMFYDMTKLDNPADNIDKSISQKRRLPLNVRNGEVGAAILLRLDSSLHKLLIIAHPLCFDGSSLAIFLEEWCRLYDVIVNDQDTTTVKQPQLTYGDFALWQSARLNSKVPSHARSISGVCSRPCLDAISNSAPANQLPGGGSDRIRVTLSLAPNMFSRMKRITASVGALPAHFILAALQSFLLSQNGASDTCIFVIDEGRPHVDVERTIGCFTRITPVRFSIGWNSILTFEALLRNAKESATEAMENTDVDIARIERHGCISPGTRESSTITQVALQYEGYNQVGIFQAADFDMSVQDHMLLPLQVPIFLKAIERGQGALARCLQSEII</sequence>
<dbReference type="Pfam" id="PF16197">
    <property type="entry name" value="KAsynt_C_assoc"/>
    <property type="match status" value="1"/>
</dbReference>
<dbReference type="FunFam" id="3.40.366.10:FF:000002">
    <property type="entry name" value="Probable polyketide synthase 2"/>
    <property type="match status" value="1"/>
</dbReference>
<accession>A0A8G1VT28</accession>
<dbReference type="Pfam" id="PF08240">
    <property type="entry name" value="ADH_N"/>
    <property type="match status" value="1"/>
</dbReference>
<dbReference type="PANTHER" id="PTHR43775:SF37">
    <property type="entry name" value="SI:DKEY-61P9.11"/>
    <property type="match status" value="1"/>
</dbReference>
<dbReference type="PROSITE" id="PS50075">
    <property type="entry name" value="CARRIER"/>
    <property type="match status" value="1"/>
</dbReference>
<organism evidence="12 13">
    <name type="scientific">Aspergillus piperis CBS 112811</name>
    <dbReference type="NCBI Taxonomy" id="1448313"/>
    <lineage>
        <taxon>Eukaryota</taxon>
        <taxon>Fungi</taxon>
        <taxon>Dikarya</taxon>
        <taxon>Ascomycota</taxon>
        <taxon>Pezizomycotina</taxon>
        <taxon>Eurotiomycetes</taxon>
        <taxon>Eurotiomycetidae</taxon>
        <taxon>Eurotiales</taxon>
        <taxon>Aspergillaceae</taxon>
        <taxon>Aspergillus</taxon>
        <taxon>Aspergillus subgen. Circumdati</taxon>
    </lineage>
</organism>
<protein>
    <submittedName>
        <fullName evidence="12">Lovastatin nonaketide synthase</fullName>
    </submittedName>
</protein>
<dbReference type="InterPro" id="IPR036736">
    <property type="entry name" value="ACP-like_sf"/>
</dbReference>
<dbReference type="GO" id="GO:0016874">
    <property type="term" value="F:ligase activity"/>
    <property type="evidence" value="ECO:0007669"/>
    <property type="project" value="UniProtKB-KW"/>
</dbReference>
<keyword evidence="4" id="KW-0808">Transferase</keyword>
<dbReference type="Pfam" id="PF00109">
    <property type="entry name" value="ketoacyl-synt"/>
    <property type="match status" value="1"/>
</dbReference>
<dbReference type="SUPFAM" id="SSF47336">
    <property type="entry name" value="ACP-like"/>
    <property type="match status" value="1"/>
</dbReference>
<dbReference type="SUPFAM" id="SSF50129">
    <property type="entry name" value="GroES-like"/>
    <property type="match status" value="1"/>
</dbReference>
<dbReference type="SUPFAM" id="SSF55048">
    <property type="entry name" value="Probable ACP-binding domain of malonyl-CoA ACP transacylase"/>
    <property type="match status" value="1"/>
</dbReference>
<keyword evidence="2" id="KW-0597">Phosphoprotein</keyword>